<accession>A0A0V1PYS6</accession>
<dbReference type="AlphaFoldDB" id="A0A0V1PYS6"/>
<dbReference type="GeneID" id="26839965"/>
<dbReference type="InterPro" id="IPR036047">
    <property type="entry name" value="F-box-like_dom_sf"/>
</dbReference>
<evidence type="ECO:0000256" key="1">
    <source>
        <dbReference type="ARBA" id="ARBA00022786"/>
    </source>
</evidence>
<dbReference type="GO" id="GO:0031146">
    <property type="term" value="P:SCF-dependent proteasomal ubiquitin-dependent protein catabolic process"/>
    <property type="evidence" value="ECO:0007669"/>
    <property type="project" value="TreeGrafter"/>
</dbReference>
<keyword evidence="4" id="KW-1185">Reference proteome</keyword>
<dbReference type="GO" id="GO:0019005">
    <property type="term" value="C:SCF ubiquitin ligase complex"/>
    <property type="evidence" value="ECO:0007669"/>
    <property type="project" value="TreeGrafter"/>
</dbReference>
<protein>
    <recommendedName>
        <fullName evidence="2">F-box protein Hrt3/FBXO9 C-terminal domain-containing protein</fullName>
    </recommendedName>
</protein>
<dbReference type="Pfam" id="PF19270">
    <property type="entry name" value="FBO_C"/>
    <property type="match status" value="1"/>
</dbReference>
<sequence length="447" mass="51867">MSSGTSLIDVSLQNEVGSHIKLQASLSAKDNEAITLFEKGIEKESHGSMSDAVEFYRKAFRINEKVDLLYRTKRVPHNVYKLKQEGGKNIAKRVDEARVRSIDVDALLESFANAEAHAPDPFNPEHQQDEMVTIKFENLDLNEDSMKNIQPISPLMHLPNDIWMHIFEILLTTNPESWFNFSITCKKNAYLGLGSKNIWRKLCYLIYPQQVYYENKLYLESMQTLDMPKDLSLPVPHDQLSILPQYQNSWKYMLRNRPFVKFYGCYISVVNYYSEGGKAEFSSSWSNPVKTITYYRYIRFYPDGTCVKVLSTLEPNKVIPNLLKYNTQKSLIPTVADPRAKTVLANAPVPTKESHNIYHGKWTMSTTGEIHIEINEGSVPYYNFHYHFQIKSLGGIFKHSKLNWITYYAIRKKMSPNDDREGEQTEFPLKNEKAFKFLKVRSYKVDN</sequence>
<organism evidence="3 4">
    <name type="scientific">Debaryomyces fabryi</name>
    <dbReference type="NCBI Taxonomy" id="58627"/>
    <lineage>
        <taxon>Eukaryota</taxon>
        <taxon>Fungi</taxon>
        <taxon>Dikarya</taxon>
        <taxon>Ascomycota</taxon>
        <taxon>Saccharomycotina</taxon>
        <taxon>Pichiomycetes</taxon>
        <taxon>Debaryomycetaceae</taxon>
        <taxon>Debaryomyces</taxon>
    </lineage>
</organism>
<evidence type="ECO:0000313" key="4">
    <source>
        <dbReference type="Proteomes" id="UP000054251"/>
    </source>
</evidence>
<dbReference type="GO" id="GO:0005737">
    <property type="term" value="C:cytoplasm"/>
    <property type="evidence" value="ECO:0007669"/>
    <property type="project" value="TreeGrafter"/>
</dbReference>
<gene>
    <name evidence="3" type="ORF">AC631_02956</name>
</gene>
<evidence type="ECO:0000313" key="3">
    <source>
        <dbReference type="EMBL" id="KSA01260.1"/>
    </source>
</evidence>
<dbReference type="OrthoDB" id="2117972at2759"/>
<dbReference type="EMBL" id="LMYN01000058">
    <property type="protein sequence ID" value="KSA01260.1"/>
    <property type="molecule type" value="Genomic_DNA"/>
</dbReference>
<keyword evidence="1" id="KW-0833">Ubl conjugation pathway</keyword>
<name>A0A0V1PYS6_9ASCO</name>
<reference evidence="3 4" key="1">
    <citation type="submission" date="2015-11" db="EMBL/GenBank/DDBJ databases">
        <title>The genome of Debaryomyces fabryi.</title>
        <authorList>
            <person name="Tafer H."/>
            <person name="Lopandic K."/>
        </authorList>
    </citation>
    <scope>NUCLEOTIDE SEQUENCE [LARGE SCALE GENOMIC DNA]</scope>
    <source>
        <strain evidence="3 4">CBS 789</strain>
    </source>
</reference>
<proteinExistence type="predicted"/>
<dbReference type="PANTHER" id="PTHR12874">
    <property type="entry name" value="F-BOX ONLY PROTEIN 48-RELATED"/>
    <property type="match status" value="1"/>
</dbReference>
<dbReference type="InterPro" id="IPR045464">
    <property type="entry name" value="Hrt3/FBXO9_C"/>
</dbReference>
<dbReference type="PANTHER" id="PTHR12874:SF9">
    <property type="entry name" value="F-BOX ONLY PROTEIN 48"/>
    <property type="match status" value="1"/>
</dbReference>
<comment type="caution">
    <text evidence="3">The sequence shown here is derived from an EMBL/GenBank/DDBJ whole genome shotgun (WGS) entry which is preliminary data.</text>
</comment>
<dbReference type="Proteomes" id="UP000054251">
    <property type="component" value="Unassembled WGS sequence"/>
</dbReference>
<evidence type="ECO:0000259" key="2">
    <source>
        <dbReference type="Pfam" id="PF19270"/>
    </source>
</evidence>
<feature type="domain" description="F-box protein Hrt3/FBXO9 C-terminal" evidence="2">
    <location>
        <begin position="245"/>
        <end position="365"/>
    </location>
</feature>
<dbReference type="RefSeq" id="XP_015467362.1">
    <property type="nucleotide sequence ID" value="XM_015611785.1"/>
</dbReference>
<dbReference type="SUPFAM" id="SSF81383">
    <property type="entry name" value="F-box domain"/>
    <property type="match status" value="1"/>
</dbReference>